<organism evidence="1 2">
    <name type="scientific">Haliscomenobacter hydrossis (strain ATCC 27775 / DSM 1100 / LMG 10767 / O)</name>
    <dbReference type="NCBI Taxonomy" id="760192"/>
    <lineage>
        <taxon>Bacteria</taxon>
        <taxon>Pseudomonadati</taxon>
        <taxon>Bacteroidota</taxon>
        <taxon>Saprospiria</taxon>
        <taxon>Saprospirales</taxon>
        <taxon>Haliscomenobacteraceae</taxon>
        <taxon>Haliscomenobacter</taxon>
    </lineage>
</organism>
<sequence>MQNPFLTAQWRRLLMLNYAIEPDVLLPYLPAGVELDWWNDTCYVSLVGFRFVDTRVMGMGFPGHRNFPEINLRFYVRYRDPELGWKRGVVFLRELVPVPTITWVANALYRERYKTVPMQYRWEESKDQLEVEYSWKQKGRQHLFSAITSAEALDMPPGGEAEFITEHYWGYARWDAQRTMEYAVEHPRWQTYAVQDVNCAVDFGAAYGAEFAFLNGLAPKSVFLAEGSEIAVGKGHFIR</sequence>
<protein>
    <recommendedName>
        <fullName evidence="3">DUF2071 domain-containing protein</fullName>
    </recommendedName>
</protein>
<dbReference type="OrthoDB" id="1421826at2"/>
<keyword evidence="2" id="KW-1185">Reference proteome</keyword>
<dbReference type="PANTHER" id="PTHR39186:SF1">
    <property type="entry name" value="DUF2071 DOMAIN-CONTAINING PROTEIN"/>
    <property type="match status" value="1"/>
</dbReference>
<dbReference type="RefSeq" id="WP_013764325.1">
    <property type="nucleotide sequence ID" value="NC_015510.1"/>
</dbReference>
<dbReference type="AlphaFoldDB" id="F4L592"/>
<evidence type="ECO:0008006" key="3">
    <source>
        <dbReference type="Google" id="ProtNLM"/>
    </source>
</evidence>
<dbReference type="Proteomes" id="UP000008461">
    <property type="component" value="Chromosome"/>
</dbReference>
<name>F4L592_HALH1</name>
<dbReference type="KEGG" id="hhy:Halhy_1887"/>
<accession>F4L592</accession>
<dbReference type="eggNOG" id="COG3361">
    <property type="taxonomic scope" value="Bacteria"/>
</dbReference>
<proteinExistence type="predicted"/>
<reference evidence="1 2" key="1">
    <citation type="journal article" date="2011" name="Stand. Genomic Sci.">
        <title>Complete genome sequence of Haliscomenobacter hydrossis type strain (O).</title>
        <authorList>
            <consortium name="US DOE Joint Genome Institute (JGI-PGF)"/>
            <person name="Daligault H."/>
            <person name="Lapidus A."/>
            <person name="Zeytun A."/>
            <person name="Nolan M."/>
            <person name="Lucas S."/>
            <person name="Del Rio T.G."/>
            <person name="Tice H."/>
            <person name="Cheng J.F."/>
            <person name="Tapia R."/>
            <person name="Han C."/>
            <person name="Goodwin L."/>
            <person name="Pitluck S."/>
            <person name="Liolios K."/>
            <person name="Pagani I."/>
            <person name="Ivanova N."/>
            <person name="Huntemann M."/>
            <person name="Mavromatis K."/>
            <person name="Mikhailova N."/>
            <person name="Pati A."/>
            <person name="Chen A."/>
            <person name="Palaniappan K."/>
            <person name="Land M."/>
            <person name="Hauser L."/>
            <person name="Brambilla E.M."/>
            <person name="Rohde M."/>
            <person name="Verbarg S."/>
            <person name="Goker M."/>
            <person name="Bristow J."/>
            <person name="Eisen J.A."/>
            <person name="Markowitz V."/>
            <person name="Hugenholtz P."/>
            <person name="Kyrpides N.C."/>
            <person name="Klenk H.P."/>
            <person name="Woyke T."/>
        </authorList>
    </citation>
    <scope>NUCLEOTIDE SEQUENCE [LARGE SCALE GENOMIC DNA]</scope>
    <source>
        <strain evidence="2">ATCC 27775 / DSM 1100 / LMG 10767 / O</strain>
    </source>
</reference>
<dbReference type="InterPro" id="IPR018644">
    <property type="entry name" value="DUF2071"/>
</dbReference>
<evidence type="ECO:0000313" key="2">
    <source>
        <dbReference type="Proteomes" id="UP000008461"/>
    </source>
</evidence>
<dbReference type="STRING" id="760192.Halhy_1887"/>
<gene>
    <name evidence="1" type="ordered locus">Halhy_1887</name>
</gene>
<evidence type="ECO:0000313" key="1">
    <source>
        <dbReference type="EMBL" id="AEE49772.1"/>
    </source>
</evidence>
<dbReference type="HOGENOM" id="CLU_102511_0_0_10"/>
<reference key="2">
    <citation type="submission" date="2011-04" db="EMBL/GenBank/DDBJ databases">
        <title>Complete sequence of chromosome of Haliscomenobacter hydrossis DSM 1100.</title>
        <authorList>
            <consortium name="US DOE Joint Genome Institute (JGI-PGF)"/>
            <person name="Lucas S."/>
            <person name="Han J."/>
            <person name="Lapidus A."/>
            <person name="Bruce D."/>
            <person name="Goodwin L."/>
            <person name="Pitluck S."/>
            <person name="Peters L."/>
            <person name="Kyrpides N."/>
            <person name="Mavromatis K."/>
            <person name="Ivanova N."/>
            <person name="Ovchinnikova G."/>
            <person name="Pagani I."/>
            <person name="Daligault H."/>
            <person name="Detter J.C."/>
            <person name="Han C."/>
            <person name="Land M."/>
            <person name="Hauser L."/>
            <person name="Markowitz V."/>
            <person name="Cheng J.-F."/>
            <person name="Hugenholtz P."/>
            <person name="Woyke T."/>
            <person name="Wu D."/>
            <person name="Verbarg S."/>
            <person name="Frueling A."/>
            <person name="Brambilla E."/>
            <person name="Klenk H.-P."/>
            <person name="Eisen J.A."/>
        </authorList>
    </citation>
    <scope>NUCLEOTIDE SEQUENCE</scope>
    <source>
        <strain>DSM 1100</strain>
    </source>
</reference>
<dbReference type="Pfam" id="PF09844">
    <property type="entry name" value="DUF2071"/>
    <property type="match status" value="1"/>
</dbReference>
<dbReference type="EMBL" id="CP002691">
    <property type="protein sequence ID" value="AEE49772.1"/>
    <property type="molecule type" value="Genomic_DNA"/>
</dbReference>
<dbReference type="PANTHER" id="PTHR39186">
    <property type="entry name" value="DUF2071 FAMILY PROTEIN"/>
    <property type="match status" value="1"/>
</dbReference>